<accession>J1GQU2</accession>
<evidence type="ECO:0000313" key="1">
    <source>
        <dbReference type="EMBL" id="EJF35340.1"/>
    </source>
</evidence>
<dbReference type="PATRIC" id="fig|1125717.3.peg.2009"/>
<proteinExistence type="predicted"/>
<comment type="caution">
    <text evidence="1">The sequence shown here is derived from an EMBL/GenBank/DDBJ whole genome shotgun (WGS) entry which is preliminary data.</text>
</comment>
<evidence type="ECO:0000313" key="2">
    <source>
        <dbReference type="Proteomes" id="UP000004578"/>
    </source>
</evidence>
<dbReference type="RefSeq" id="WP_005872910.1">
    <property type="nucleotide sequence ID" value="NZ_AKFS01000302.1"/>
</dbReference>
<organism evidence="1 2">
    <name type="scientific">Schaalia georgiae F0490</name>
    <dbReference type="NCBI Taxonomy" id="1125717"/>
    <lineage>
        <taxon>Bacteria</taxon>
        <taxon>Bacillati</taxon>
        <taxon>Actinomycetota</taxon>
        <taxon>Actinomycetes</taxon>
        <taxon>Actinomycetales</taxon>
        <taxon>Actinomycetaceae</taxon>
        <taxon>Schaalia</taxon>
    </lineage>
</organism>
<gene>
    <name evidence="1" type="ORF">HMPREF1317_0130</name>
</gene>
<protein>
    <submittedName>
        <fullName evidence="1">Uncharacterized protein</fullName>
    </submittedName>
</protein>
<name>J1GQU2_9ACTO</name>
<dbReference type="AlphaFoldDB" id="J1GQU2"/>
<dbReference type="EMBL" id="AKFS01000302">
    <property type="protein sequence ID" value="EJF35340.1"/>
    <property type="molecule type" value="Genomic_DNA"/>
</dbReference>
<dbReference type="Proteomes" id="UP000004578">
    <property type="component" value="Unassembled WGS sequence"/>
</dbReference>
<reference evidence="1 2" key="1">
    <citation type="submission" date="2012-05" db="EMBL/GenBank/DDBJ databases">
        <authorList>
            <person name="Harkins D.M."/>
            <person name="Madupu R."/>
            <person name="Durkin A.S."/>
            <person name="Torralba M."/>
            <person name="Methe B."/>
            <person name="Sutton G.G."/>
            <person name="Nelson K.E."/>
        </authorList>
    </citation>
    <scope>NUCLEOTIDE SEQUENCE [LARGE SCALE GENOMIC DNA]</scope>
    <source>
        <strain evidence="1 2">F0490</strain>
    </source>
</reference>
<keyword evidence="2" id="KW-1185">Reference proteome</keyword>
<sequence length="92" mass="9513">MTDTTPGANRVEVRGVAIDVSADAFDDFDFLDRLARLQDGDALALPALFRTVCGSASAAALEALRDPETGRVAASDAAAFMTEVMGAVAPKP</sequence>